<evidence type="ECO:0000256" key="9">
    <source>
        <dbReference type="SAM" id="MobiDB-lite"/>
    </source>
</evidence>
<evidence type="ECO:0000256" key="6">
    <source>
        <dbReference type="ARBA" id="ARBA00022843"/>
    </source>
</evidence>
<feature type="domain" description="SH3" evidence="10">
    <location>
        <begin position="150"/>
        <end position="214"/>
    </location>
</feature>
<dbReference type="EMBL" id="JAACNH010000006">
    <property type="protein sequence ID" value="KAG8439241.1"/>
    <property type="molecule type" value="Genomic_DNA"/>
</dbReference>
<proteinExistence type="inferred from homology"/>
<dbReference type="GO" id="GO:0008270">
    <property type="term" value="F:zinc ion binding"/>
    <property type="evidence" value="ECO:0007669"/>
    <property type="project" value="UniProtKB-KW"/>
</dbReference>
<dbReference type="GO" id="GO:0008157">
    <property type="term" value="F:protein phosphatase 1 binding"/>
    <property type="evidence" value="ECO:0007669"/>
    <property type="project" value="TreeGrafter"/>
</dbReference>
<evidence type="ECO:0000313" key="12">
    <source>
        <dbReference type="EMBL" id="KAG8439241.1"/>
    </source>
</evidence>
<dbReference type="OrthoDB" id="2163411at2759"/>
<comment type="caution">
    <text evidence="12">The sequence shown here is derived from an EMBL/GenBank/DDBJ whole genome shotgun (WGS) entry which is preliminary data.</text>
</comment>
<keyword evidence="13" id="KW-1185">Reference proteome</keyword>
<dbReference type="GO" id="GO:0016567">
    <property type="term" value="P:protein ubiquitination"/>
    <property type="evidence" value="ECO:0007669"/>
    <property type="project" value="TreeGrafter"/>
</dbReference>
<dbReference type="Gene3D" id="2.30.30.40">
    <property type="entry name" value="SH3 Domains"/>
    <property type="match status" value="2"/>
</dbReference>
<organism evidence="12 13">
    <name type="scientific">Hymenochirus boettgeri</name>
    <name type="common">Congo dwarf clawed frog</name>
    <dbReference type="NCBI Taxonomy" id="247094"/>
    <lineage>
        <taxon>Eukaryota</taxon>
        <taxon>Metazoa</taxon>
        <taxon>Chordata</taxon>
        <taxon>Craniata</taxon>
        <taxon>Vertebrata</taxon>
        <taxon>Euteleostomi</taxon>
        <taxon>Amphibia</taxon>
        <taxon>Batrachia</taxon>
        <taxon>Anura</taxon>
        <taxon>Pipoidea</taxon>
        <taxon>Pipidae</taxon>
        <taxon>Pipinae</taxon>
        <taxon>Hymenochirus</taxon>
    </lineage>
</organism>
<evidence type="ECO:0000256" key="2">
    <source>
        <dbReference type="ARBA" id="ARBA00022443"/>
    </source>
</evidence>
<name>A0A8T2J9D3_9PIPI</name>
<evidence type="ECO:0000256" key="8">
    <source>
        <dbReference type="PROSITE-ProRule" id="PRU00192"/>
    </source>
</evidence>
<dbReference type="GO" id="GO:0046330">
    <property type="term" value="P:positive regulation of JNK cascade"/>
    <property type="evidence" value="ECO:0007669"/>
    <property type="project" value="TreeGrafter"/>
</dbReference>
<dbReference type="InterPro" id="IPR001841">
    <property type="entry name" value="Znf_RING"/>
</dbReference>
<dbReference type="GO" id="GO:0043066">
    <property type="term" value="P:negative regulation of apoptotic process"/>
    <property type="evidence" value="ECO:0007669"/>
    <property type="project" value="TreeGrafter"/>
</dbReference>
<dbReference type="PANTHER" id="PTHR14167:SF60">
    <property type="entry name" value="E3 UBIQUITIN-PROTEIN LIGASE SH3RF2"/>
    <property type="match status" value="1"/>
</dbReference>
<dbReference type="InterPro" id="IPR036028">
    <property type="entry name" value="SH3-like_dom_sf"/>
</dbReference>
<protein>
    <recommendedName>
        <fullName evidence="14">SH3 domain containing ring finger 2</fullName>
    </recommendedName>
</protein>
<dbReference type="SMART" id="SM00326">
    <property type="entry name" value="SH3"/>
    <property type="match status" value="2"/>
</dbReference>
<dbReference type="AlphaFoldDB" id="A0A8T2J9D3"/>
<dbReference type="GO" id="GO:0005654">
    <property type="term" value="C:nucleoplasm"/>
    <property type="evidence" value="ECO:0007669"/>
    <property type="project" value="TreeGrafter"/>
</dbReference>
<keyword evidence="4 7" id="KW-0863">Zinc-finger</keyword>
<sequence length="647" mass="72432">MDDLIVLDLLDCPLCLEKLDATAKVFPCQHTFCQPCLQRLFKAKKELRCPECRTPVFCSIEDLPANLLLVRLLDGLKGGKTILRRNSSRKSGGLFPQDSLRKSKEYKANQESLNRIASKTRMPSDKKPSIKAVTVYRGDKALDENRSHGEEPALCKALHRFNLNEKNRENKDCLKFEKDDIISVIRRVDDNWAEGKLGDQMGFFPLMFVEPNHTAKHLLESNKKRNNESKIFSPLMKSPAKVKVTELATNPRIPEGRRKGPRQFLLTNALNRFNKMVHFPVGRQNLEISSPILISASNPAVIEKAEALSGTPVKVKTTFHYSTFGTQISGSPLVALPNPHQNILANMCVVLQPYMSHGPDEMDLQKGEGVRVLGKFHEGWFRGVSLVTGKIGIFPSHCVSPESQNYPDLRPPVNKMISVCLSLLTKQHIRKWSQSPIRPFVPTAVVEPMKQSSSLQRNGQNNPASLIRASVNRPYSAIIQSEGIQIFQNSPNPIGKDYRRYSAASSLFFEVTESSSKSEPSIKSPISGPPSILVKPDTPKSSFDKQVKTVRFMNFSPPPLKRHGSQLQHGGRSYQPITKQDVVTSPLRANSVLVQAPDTRRTRKPNSSNSDIVISQRPPISHASRRSSSDTTKRWSTVYYTQDILSA</sequence>
<feature type="domain" description="RING-type" evidence="11">
    <location>
        <begin position="12"/>
        <end position="53"/>
    </location>
</feature>
<evidence type="ECO:0000313" key="13">
    <source>
        <dbReference type="Proteomes" id="UP000812440"/>
    </source>
</evidence>
<dbReference type="Proteomes" id="UP000812440">
    <property type="component" value="Chromosome 3"/>
</dbReference>
<evidence type="ECO:0000259" key="10">
    <source>
        <dbReference type="PROSITE" id="PS50002"/>
    </source>
</evidence>
<evidence type="ECO:0000259" key="11">
    <source>
        <dbReference type="PROSITE" id="PS50089"/>
    </source>
</evidence>
<dbReference type="CDD" id="cd11784">
    <property type="entry name" value="SH3_SH3RF2_3"/>
    <property type="match status" value="1"/>
</dbReference>
<dbReference type="PROSITE" id="PS50089">
    <property type="entry name" value="ZF_RING_2"/>
    <property type="match status" value="1"/>
</dbReference>
<dbReference type="Pfam" id="PF13923">
    <property type="entry name" value="zf-C3HC4_2"/>
    <property type="match status" value="1"/>
</dbReference>
<evidence type="ECO:0000256" key="7">
    <source>
        <dbReference type="PROSITE-ProRule" id="PRU00175"/>
    </source>
</evidence>
<keyword evidence="3" id="KW-0479">Metal-binding</keyword>
<keyword evidence="5" id="KW-0862">Zinc</keyword>
<evidence type="ECO:0000256" key="5">
    <source>
        <dbReference type="ARBA" id="ARBA00022833"/>
    </source>
</evidence>
<dbReference type="GO" id="GO:0032436">
    <property type="term" value="P:positive regulation of proteasomal ubiquitin-dependent protein catabolic process"/>
    <property type="evidence" value="ECO:0007669"/>
    <property type="project" value="TreeGrafter"/>
</dbReference>
<dbReference type="InterPro" id="IPR001452">
    <property type="entry name" value="SH3_domain"/>
</dbReference>
<dbReference type="InterPro" id="IPR013083">
    <property type="entry name" value="Znf_RING/FYVE/PHD"/>
</dbReference>
<feature type="region of interest" description="Disordered" evidence="9">
    <location>
        <begin position="595"/>
        <end position="632"/>
    </location>
</feature>
<evidence type="ECO:0000256" key="3">
    <source>
        <dbReference type="ARBA" id="ARBA00022723"/>
    </source>
</evidence>
<dbReference type="PROSITE" id="PS00518">
    <property type="entry name" value="ZF_RING_1"/>
    <property type="match status" value="1"/>
</dbReference>
<feature type="region of interest" description="Disordered" evidence="9">
    <location>
        <begin position="517"/>
        <end position="544"/>
    </location>
</feature>
<dbReference type="SMART" id="SM00184">
    <property type="entry name" value="RING"/>
    <property type="match status" value="1"/>
</dbReference>
<feature type="compositionally biased region" description="Low complexity" evidence="9">
    <location>
        <begin position="517"/>
        <end position="532"/>
    </location>
</feature>
<gene>
    <name evidence="12" type="ORF">GDO86_005459</name>
</gene>
<dbReference type="EMBL" id="JAACNH010000006">
    <property type="protein sequence ID" value="KAG8439242.1"/>
    <property type="molecule type" value="Genomic_DNA"/>
</dbReference>
<dbReference type="SUPFAM" id="SSF50044">
    <property type="entry name" value="SH3-domain"/>
    <property type="match status" value="2"/>
</dbReference>
<dbReference type="GO" id="GO:0061630">
    <property type="term" value="F:ubiquitin protein ligase activity"/>
    <property type="evidence" value="ECO:0007669"/>
    <property type="project" value="TreeGrafter"/>
</dbReference>
<dbReference type="FunFam" id="3.30.40.10:FF:000077">
    <property type="entry name" value="E3 ubiquitin-protein ligase SH3RF1 isoform X1"/>
    <property type="match status" value="1"/>
</dbReference>
<dbReference type="InterPro" id="IPR017907">
    <property type="entry name" value="Znf_RING_CS"/>
</dbReference>
<dbReference type="InterPro" id="IPR050384">
    <property type="entry name" value="Endophilin_SH3RF"/>
</dbReference>
<keyword evidence="2 8" id="KW-0728">SH3 domain</keyword>
<dbReference type="PROSITE" id="PS50002">
    <property type="entry name" value="SH3"/>
    <property type="match status" value="2"/>
</dbReference>
<feature type="domain" description="SH3" evidence="10">
    <location>
        <begin position="343"/>
        <end position="404"/>
    </location>
</feature>
<feature type="region of interest" description="Disordered" evidence="9">
    <location>
        <begin position="554"/>
        <end position="573"/>
    </location>
</feature>
<dbReference type="EMBL" id="JAACNH010000006">
    <property type="protein sequence ID" value="KAG8439240.1"/>
    <property type="molecule type" value="Genomic_DNA"/>
</dbReference>
<dbReference type="Gene3D" id="3.30.40.10">
    <property type="entry name" value="Zinc/RING finger domain, C3HC4 (zinc finger)"/>
    <property type="match status" value="1"/>
</dbReference>
<keyword evidence="6" id="KW-0832">Ubl conjugation</keyword>
<accession>A0A8T2J9D3</accession>
<dbReference type="SUPFAM" id="SSF57850">
    <property type="entry name" value="RING/U-box"/>
    <property type="match status" value="1"/>
</dbReference>
<dbReference type="InterPro" id="IPR035822">
    <property type="entry name" value="SH3RF2_SH3_3"/>
</dbReference>
<evidence type="ECO:0008006" key="14">
    <source>
        <dbReference type="Google" id="ProtNLM"/>
    </source>
</evidence>
<evidence type="ECO:0000256" key="1">
    <source>
        <dbReference type="ARBA" id="ARBA00008649"/>
    </source>
</evidence>
<reference evidence="12" key="1">
    <citation type="thesis" date="2020" institute="ProQuest LLC" country="789 East Eisenhower Parkway, Ann Arbor, MI, USA">
        <title>Comparative Genomics and Chromosome Evolution.</title>
        <authorList>
            <person name="Mudd A.B."/>
        </authorList>
    </citation>
    <scope>NUCLEOTIDE SEQUENCE</scope>
    <source>
        <strain evidence="12">Female2</strain>
        <tissue evidence="12">Blood</tissue>
    </source>
</reference>
<dbReference type="PANTHER" id="PTHR14167">
    <property type="entry name" value="SH3 DOMAIN-CONTAINING"/>
    <property type="match status" value="1"/>
</dbReference>
<comment type="similarity">
    <text evidence="1">Belongs to the SH3RF family.</text>
</comment>
<dbReference type="Pfam" id="PF00018">
    <property type="entry name" value="SH3_1"/>
    <property type="match status" value="2"/>
</dbReference>
<evidence type="ECO:0000256" key="4">
    <source>
        <dbReference type="ARBA" id="ARBA00022771"/>
    </source>
</evidence>